<dbReference type="EnsemblPlants" id="OB05G15810.1">
    <property type="protein sequence ID" value="OB05G15810.1"/>
    <property type="gene ID" value="OB05G15810"/>
</dbReference>
<dbReference type="Proteomes" id="UP000006038">
    <property type="component" value="Chromosome 5"/>
</dbReference>
<dbReference type="HOGENOM" id="CLU_1226458_0_0_1"/>
<name>J3M4Q7_ORYBR</name>
<evidence type="ECO:0000313" key="2">
    <source>
        <dbReference type="Proteomes" id="UP000006038"/>
    </source>
</evidence>
<dbReference type="Gramene" id="OB05G15810.1">
    <property type="protein sequence ID" value="OB05G15810.1"/>
    <property type="gene ID" value="OB05G15810"/>
</dbReference>
<sequence length="226" mass="25373">MASHLAPPAVVAKRVANMASHHAPLVVVVTRASNVDSPSRHFDLLCHVHCQLGVIAARLRVLYEGPGSPTSLFGRHRHSRFLWPSSSSMSIDINAKLSAMEGDPVTDPTDYRSFVGALQYLTFTRLDISYDVQQICRHMHNPHEPQLYRPQANYASECLTIDKYKLRTRSKDSAHLEKCCTRKQPGQFKAAQSELPPNFMGPKVGLYGQLNQVDHSPFQELDVNER</sequence>
<reference evidence="1" key="2">
    <citation type="submission" date="2013-04" db="UniProtKB">
        <authorList>
            <consortium name="EnsemblPlants"/>
        </authorList>
    </citation>
    <scope>IDENTIFICATION</scope>
</reference>
<protein>
    <recommendedName>
        <fullName evidence="3">Mitochondrial protein</fullName>
    </recommendedName>
</protein>
<evidence type="ECO:0008006" key="3">
    <source>
        <dbReference type="Google" id="ProtNLM"/>
    </source>
</evidence>
<keyword evidence="2" id="KW-1185">Reference proteome</keyword>
<reference evidence="1" key="1">
    <citation type="journal article" date="2013" name="Nat. Commun.">
        <title>Whole-genome sequencing of Oryza brachyantha reveals mechanisms underlying Oryza genome evolution.</title>
        <authorList>
            <person name="Chen J."/>
            <person name="Huang Q."/>
            <person name="Gao D."/>
            <person name="Wang J."/>
            <person name="Lang Y."/>
            <person name="Liu T."/>
            <person name="Li B."/>
            <person name="Bai Z."/>
            <person name="Luis Goicoechea J."/>
            <person name="Liang C."/>
            <person name="Chen C."/>
            <person name="Zhang W."/>
            <person name="Sun S."/>
            <person name="Liao Y."/>
            <person name="Zhang X."/>
            <person name="Yang L."/>
            <person name="Song C."/>
            <person name="Wang M."/>
            <person name="Shi J."/>
            <person name="Liu G."/>
            <person name="Liu J."/>
            <person name="Zhou H."/>
            <person name="Zhou W."/>
            <person name="Yu Q."/>
            <person name="An N."/>
            <person name="Chen Y."/>
            <person name="Cai Q."/>
            <person name="Wang B."/>
            <person name="Liu B."/>
            <person name="Min J."/>
            <person name="Huang Y."/>
            <person name="Wu H."/>
            <person name="Li Z."/>
            <person name="Zhang Y."/>
            <person name="Yin Y."/>
            <person name="Song W."/>
            <person name="Jiang J."/>
            <person name="Jackson S.A."/>
            <person name="Wing R.A."/>
            <person name="Wang J."/>
            <person name="Chen M."/>
        </authorList>
    </citation>
    <scope>NUCLEOTIDE SEQUENCE [LARGE SCALE GENOMIC DNA]</scope>
    <source>
        <strain evidence="1">cv. IRGC 101232</strain>
    </source>
</reference>
<dbReference type="PANTHER" id="PTHR11439">
    <property type="entry name" value="GAG-POL-RELATED RETROTRANSPOSON"/>
    <property type="match status" value="1"/>
</dbReference>
<proteinExistence type="predicted"/>
<evidence type="ECO:0000313" key="1">
    <source>
        <dbReference type="EnsemblPlants" id="OB05G15810.1"/>
    </source>
</evidence>
<accession>J3M4Q7</accession>
<dbReference type="AlphaFoldDB" id="J3M4Q7"/>
<dbReference type="PANTHER" id="PTHR11439:SF524">
    <property type="entry name" value="RNA-DIRECTED DNA POLYMERASE, PROTEIN KINASE RLK-PELLE-DLSV FAMILY"/>
    <property type="match status" value="1"/>
</dbReference>
<dbReference type="eggNOG" id="KOG0017">
    <property type="taxonomic scope" value="Eukaryota"/>
</dbReference>
<organism evidence="1">
    <name type="scientific">Oryza brachyantha</name>
    <name type="common">malo sina</name>
    <dbReference type="NCBI Taxonomy" id="4533"/>
    <lineage>
        <taxon>Eukaryota</taxon>
        <taxon>Viridiplantae</taxon>
        <taxon>Streptophyta</taxon>
        <taxon>Embryophyta</taxon>
        <taxon>Tracheophyta</taxon>
        <taxon>Spermatophyta</taxon>
        <taxon>Magnoliopsida</taxon>
        <taxon>Liliopsida</taxon>
        <taxon>Poales</taxon>
        <taxon>Poaceae</taxon>
        <taxon>BOP clade</taxon>
        <taxon>Oryzoideae</taxon>
        <taxon>Oryzeae</taxon>
        <taxon>Oryzinae</taxon>
        <taxon>Oryza</taxon>
    </lineage>
</organism>